<organism evidence="1">
    <name type="scientific">freshwater metagenome</name>
    <dbReference type="NCBI Taxonomy" id="449393"/>
    <lineage>
        <taxon>unclassified sequences</taxon>
        <taxon>metagenomes</taxon>
        <taxon>ecological metagenomes</taxon>
    </lineage>
</organism>
<gene>
    <name evidence="1" type="ORF">UFOPK1446_00244</name>
</gene>
<dbReference type="EMBL" id="CAEZSO010000032">
    <property type="protein sequence ID" value="CAB4537817.1"/>
    <property type="molecule type" value="Genomic_DNA"/>
</dbReference>
<accession>A0A6J6BGL9</accession>
<evidence type="ECO:0000313" key="1">
    <source>
        <dbReference type="EMBL" id="CAB4537817.1"/>
    </source>
</evidence>
<dbReference type="AntiFam" id="ANF00129">
    <property type="entry name" value="Shadow ORF (opposite rpoB)"/>
</dbReference>
<sequence>MGCHALAHNTLHTSQTGANLVLDEFADGTQATVSKVVNVVSLNANWTSRCVHFGFASVQAHDVLDDGNNVFNRQDLLSQRVIKTELLVDLETADLGQVITLLIEVEVVDEVLRSLNRGRFARTQLAVDIKESIFLLSARAFSFDVILFQGQAHGFKLAELFEDLLVAPAQGLEQDGDRLLALAVNADRYEVLLVNFELQPRTAARNDLGDKGVLVGGLVDALFKVATRRTHQLRHNNTLGAIDHEGALVGHQGEVAHEDGLALDFTSFVVGEFSSNEQRRCECQVLLLAFFDRVLRVVELRIRERQRHGSLEVFDRADLFKDLSKTRLHWNVGASRCDGIVDPRAPQVITQQ</sequence>
<protein>
    <submittedName>
        <fullName evidence="1">Unannotated protein</fullName>
    </submittedName>
</protein>
<name>A0A6J6BGL9_9ZZZZ</name>
<proteinExistence type="predicted"/>
<reference evidence="1" key="1">
    <citation type="submission" date="2020-05" db="EMBL/GenBank/DDBJ databases">
        <authorList>
            <person name="Chiriac C."/>
            <person name="Salcher M."/>
            <person name="Ghai R."/>
            <person name="Kavagutti S V."/>
        </authorList>
    </citation>
    <scope>NUCLEOTIDE SEQUENCE</scope>
</reference>
<dbReference type="AlphaFoldDB" id="A0A6J6BGL9"/>